<comment type="caution">
    <text evidence="3">The sequence shown here is derived from an EMBL/GenBank/DDBJ whole genome shotgun (WGS) entry which is preliminary data.</text>
</comment>
<keyword evidence="1" id="KW-0472">Membrane</keyword>
<evidence type="ECO:0000313" key="3">
    <source>
        <dbReference type="EMBL" id="KTG11213.1"/>
    </source>
</evidence>
<evidence type="ECO:0000259" key="2">
    <source>
        <dbReference type="Pfam" id="PF07885"/>
    </source>
</evidence>
<keyword evidence="4" id="KW-1185">Reference proteome</keyword>
<accession>A0A0W1RDM1</accession>
<evidence type="ECO:0000313" key="4">
    <source>
        <dbReference type="Proteomes" id="UP000054387"/>
    </source>
</evidence>
<dbReference type="Pfam" id="PF07885">
    <property type="entry name" value="Ion_trans_2"/>
    <property type="match status" value="1"/>
</dbReference>
<organism evidence="3 4">
    <name type="scientific">Haloprofundus marisrubri</name>
    <dbReference type="NCBI Taxonomy" id="1514971"/>
    <lineage>
        <taxon>Archaea</taxon>
        <taxon>Methanobacteriati</taxon>
        <taxon>Methanobacteriota</taxon>
        <taxon>Stenosarchaea group</taxon>
        <taxon>Halobacteria</taxon>
        <taxon>Halobacteriales</taxon>
        <taxon>Haloferacaceae</taxon>
        <taxon>Haloprofundus</taxon>
    </lineage>
</organism>
<dbReference type="AlphaFoldDB" id="A0A0W1RDM1"/>
<name>A0A0W1RDM1_9EURY</name>
<gene>
    <name evidence="3" type="ORF">AUR64_04605</name>
</gene>
<dbReference type="Proteomes" id="UP000054387">
    <property type="component" value="Unassembled WGS sequence"/>
</dbReference>
<sequence>MNRDELVRLATLWFVVMTFLQTGSGESHPVVTVAVFIALILLWMIPFYIVVDLVRGGGEVIGL</sequence>
<reference evidence="3 4" key="1">
    <citation type="submission" date="2015-12" db="EMBL/GenBank/DDBJ databases">
        <title>Haloprofundus marisrubri gen. nov., sp. nov., an extremely halophilic archaeon isolated from the Discovery deep brine-seawater interface in the Red Sea.</title>
        <authorList>
            <person name="Zhang G."/>
            <person name="Stingl U."/>
            <person name="Rashid M."/>
        </authorList>
    </citation>
    <scope>NUCLEOTIDE SEQUENCE [LARGE SCALE GENOMIC DNA]</scope>
    <source>
        <strain evidence="3 4">SB9</strain>
    </source>
</reference>
<feature type="transmembrane region" description="Helical" evidence="1">
    <location>
        <begin position="35"/>
        <end position="54"/>
    </location>
</feature>
<dbReference type="RefSeq" id="WP_058580275.1">
    <property type="nucleotide sequence ID" value="NZ_LOPU01000011.1"/>
</dbReference>
<evidence type="ECO:0000256" key="1">
    <source>
        <dbReference type="SAM" id="Phobius"/>
    </source>
</evidence>
<dbReference type="EMBL" id="LOPU01000011">
    <property type="protein sequence ID" value="KTG11213.1"/>
    <property type="molecule type" value="Genomic_DNA"/>
</dbReference>
<keyword evidence="1" id="KW-0812">Transmembrane</keyword>
<dbReference type="OrthoDB" id="288858at2157"/>
<dbReference type="InterPro" id="IPR013099">
    <property type="entry name" value="K_chnl_dom"/>
</dbReference>
<feature type="domain" description="Potassium channel" evidence="2">
    <location>
        <begin position="9"/>
        <end position="51"/>
    </location>
</feature>
<keyword evidence="1" id="KW-1133">Transmembrane helix</keyword>
<proteinExistence type="predicted"/>
<protein>
    <recommendedName>
        <fullName evidence="2">Potassium channel domain-containing protein</fullName>
    </recommendedName>
</protein>